<feature type="transmembrane region" description="Helical" evidence="1">
    <location>
        <begin position="12"/>
        <end position="30"/>
    </location>
</feature>
<keyword evidence="3" id="KW-1185">Reference proteome</keyword>
<keyword evidence="1" id="KW-0472">Membrane</keyword>
<feature type="transmembrane region" description="Helical" evidence="1">
    <location>
        <begin position="131"/>
        <end position="155"/>
    </location>
</feature>
<gene>
    <name evidence="2" type="ORF">QOZ93_002763</name>
</gene>
<dbReference type="RefSeq" id="WP_307357393.1">
    <property type="nucleotide sequence ID" value="NZ_BAAACJ010000053.1"/>
</dbReference>
<sequence>MLKLLKYNFKDSMKIICGILIASLLNVLFLGHFKSYIYLFHIFISFTMIIGILKILGSYENDLYHKEANLIFTLPISKKNILFSRLIYSFLLMLFVIIINLICFFFLGYIYKLYDPLAIFKVFNVITSRPIAIIILILLLVIKYFELTLIMYFGITLSKVISKNKKRGVLSLIFIVASCYLINFLDNSIKSIFTKNIGYNMRSFNIGEYMYIDLPYIRLNIASVIFNIIICIMLFYIISYMLKKKVNL</sequence>
<accession>A0ABU0JV75</accession>
<keyword evidence="1" id="KW-0812">Transmembrane</keyword>
<dbReference type="EMBL" id="JAUSWN010000042">
    <property type="protein sequence ID" value="MDQ0481007.1"/>
    <property type="molecule type" value="Genomic_DNA"/>
</dbReference>
<keyword evidence="1" id="KW-1133">Transmembrane helix</keyword>
<protein>
    <submittedName>
        <fullName evidence="2">ABC-type transport system involved in multi-copper enzyme maturation permease subunit</fullName>
    </submittedName>
</protein>
<organism evidence="2 3">
    <name type="scientific">Hathewaya limosa</name>
    <name type="common">Clostridium limosum</name>
    <dbReference type="NCBI Taxonomy" id="1536"/>
    <lineage>
        <taxon>Bacteria</taxon>
        <taxon>Bacillati</taxon>
        <taxon>Bacillota</taxon>
        <taxon>Clostridia</taxon>
        <taxon>Eubacteriales</taxon>
        <taxon>Clostridiaceae</taxon>
        <taxon>Hathewaya</taxon>
    </lineage>
</organism>
<evidence type="ECO:0000313" key="3">
    <source>
        <dbReference type="Proteomes" id="UP001224418"/>
    </source>
</evidence>
<feature type="transmembrane region" description="Helical" evidence="1">
    <location>
        <begin position="167"/>
        <end position="185"/>
    </location>
</feature>
<evidence type="ECO:0000256" key="1">
    <source>
        <dbReference type="SAM" id="Phobius"/>
    </source>
</evidence>
<comment type="caution">
    <text evidence="2">The sequence shown here is derived from an EMBL/GenBank/DDBJ whole genome shotgun (WGS) entry which is preliminary data.</text>
</comment>
<proteinExistence type="predicted"/>
<reference evidence="2 3" key="1">
    <citation type="submission" date="2023-07" db="EMBL/GenBank/DDBJ databases">
        <title>Genomic Encyclopedia of Type Strains, Phase IV (KMG-IV): sequencing the most valuable type-strain genomes for metagenomic binning, comparative biology and taxonomic classification.</title>
        <authorList>
            <person name="Goeker M."/>
        </authorList>
    </citation>
    <scope>NUCLEOTIDE SEQUENCE [LARGE SCALE GENOMIC DNA]</scope>
    <source>
        <strain evidence="2 3">DSM 1400</strain>
    </source>
</reference>
<feature type="transmembrane region" description="Helical" evidence="1">
    <location>
        <begin position="86"/>
        <end position="111"/>
    </location>
</feature>
<name>A0ABU0JV75_HATLI</name>
<dbReference type="Proteomes" id="UP001224418">
    <property type="component" value="Unassembled WGS sequence"/>
</dbReference>
<evidence type="ECO:0000313" key="2">
    <source>
        <dbReference type="EMBL" id="MDQ0481007.1"/>
    </source>
</evidence>
<feature type="transmembrane region" description="Helical" evidence="1">
    <location>
        <begin position="219"/>
        <end position="242"/>
    </location>
</feature>
<feature type="transmembrane region" description="Helical" evidence="1">
    <location>
        <begin position="36"/>
        <end position="56"/>
    </location>
</feature>